<dbReference type="EMBL" id="CP032568">
    <property type="protein sequence ID" value="AYF74601.1"/>
    <property type="molecule type" value="Genomic_DNA"/>
</dbReference>
<dbReference type="RefSeq" id="WP_120736520.1">
    <property type="nucleotide sequence ID" value="NZ_CP032568.1"/>
</dbReference>
<evidence type="ECO:0000313" key="1">
    <source>
        <dbReference type="EMBL" id="AYF74601.1"/>
    </source>
</evidence>
<sequence>MTRTKVQRQTAATRVDDVERMFGARRYQPGAAESALTIRVDGGTRRTDDDWTVPKKLVAEAVSGKLVVDFTRARCSRREIDVQVAAGAGAIVLIVPRGWRVDLESVTPGAGTVANRVKLPRFPGAPLIRVTGEVDSGVVKARYAYRSPLLWLRRAR</sequence>
<accession>A0A386ZAC0</accession>
<name>A0A386ZAC0_9NOCA</name>
<dbReference type="OrthoDB" id="4772576at2"/>
<organism evidence="1 2">
    <name type="scientific">Nocardia yunnanensis</name>
    <dbReference type="NCBI Taxonomy" id="2382165"/>
    <lineage>
        <taxon>Bacteria</taxon>
        <taxon>Bacillati</taxon>
        <taxon>Actinomycetota</taxon>
        <taxon>Actinomycetes</taxon>
        <taxon>Mycobacteriales</taxon>
        <taxon>Nocardiaceae</taxon>
        <taxon>Nocardia</taxon>
    </lineage>
</organism>
<evidence type="ECO:0008006" key="3">
    <source>
        <dbReference type="Google" id="ProtNLM"/>
    </source>
</evidence>
<dbReference type="KEGG" id="nyu:D7D52_12840"/>
<protein>
    <recommendedName>
        <fullName evidence="3">DUF1707 domain-containing protein</fullName>
    </recommendedName>
</protein>
<dbReference type="AlphaFoldDB" id="A0A386ZAC0"/>
<dbReference type="Proteomes" id="UP000267164">
    <property type="component" value="Chromosome"/>
</dbReference>
<gene>
    <name evidence="1" type="ORF">D7D52_12840</name>
</gene>
<proteinExistence type="predicted"/>
<reference evidence="1 2" key="1">
    <citation type="submission" date="2018-09" db="EMBL/GenBank/DDBJ databases">
        <title>Nocardia yunnanensis sp. nov., an actinomycete isolated from a soil sample.</title>
        <authorList>
            <person name="Zhang J."/>
        </authorList>
    </citation>
    <scope>NUCLEOTIDE SEQUENCE [LARGE SCALE GENOMIC DNA]</scope>
    <source>
        <strain evidence="1 2">CFHS0054</strain>
    </source>
</reference>
<evidence type="ECO:0000313" key="2">
    <source>
        <dbReference type="Proteomes" id="UP000267164"/>
    </source>
</evidence>
<keyword evidence="2" id="KW-1185">Reference proteome</keyword>